<dbReference type="HOGENOM" id="CLU_2667949_0_0_4"/>
<evidence type="ECO:0000256" key="1">
    <source>
        <dbReference type="SAM" id="SignalP"/>
    </source>
</evidence>
<dbReference type="AlphaFoldDB" id="B1XTE1"/>
<keyword evidence="1" id="KW-0732">Signal</keyword>
<reference evidence="2" key="1">
    <citation type="submission" date="2008-03" db="EMBL/GenBank/DDBJ databases">
        <title>Complete sequence of Polynucleobacter necessarius STIR1.</title>
        <authorList>
            <consortium name="US DOE Joint Genome Institute"/>
            <person name="Copeland A."/>
            <person name="Lucas S."/>
            <person name="Lapidus A."/>
            <person name="Barry K."/>
            <person name="Detter J.C."/>
            <person name="Glavina del Rio T."/>
            <person name="Hammon N."/>
            <person name="Israni S."/>
            <person name="Dalin E."/>
            <person name="Tice H."/>
            <person name="Pitluck S."/>
            <person name="Chain P."/>
            <person name="Malfatti S."/>
            <person name="Shin M."/>
            <person name="Vergez L."/>
            <person name="Schmutz J."/>
            <person name="Larimer F."/>
            <person name="Land M."/>
            <person name="Hauser L."/>
            <person name="Kyrpides N."/>
            <person name="Kim E."/>
            <person name="Hahn M."/>
            <person name="Richardson P."/>
        </authorList>
    </citation>
    <scope>NUCLEOTIDE SEQUENCE [LARGE SCALE GENOMIC DNA]</scope>
    <source>
        <strain evidence="2">STIR1</strain>
    </source>
</reference>
<proteinExistence type="predicted"/>
<gene>
    <name evidence="2" type="ordered locus">Pnec_0326</name>
</gene>
<dbReference type="PROSITE" id="PS51257">
    <property type="entry name" value="PROKAR_LIPOPROTEIN"/>
    <property type="match status" value="1"/>
</dbReference>
<dbReference type="EMBL" id="CP001010">
    <property type="protein sequence ID" value="ACB43618.1"/>
    <property type="molecule type" value="Genomic_DNA"/>
</dbReference>
<evidence type="ECO:0000313" key="2">
    <source>
        <dbReference type="EMBL" id="ACB43618.1"/>
    </source>
</evidence>
<dbReference type="STRING" id="452638.Pnec_0326"/>
<feature type="signal peptide" evidence="1">
    <location>
        <begin position="1"/>
        <end position="31"/>
    </location>
</feature>
<accession>B1XTE1</accession>
<organism evidence="2">
    <name type="scientific">Polynucleobacter necessarius subsp. necessarius (strain STIR1)</name>
    <dbReference type="NCBI Taxonomy" id="452638"/>
    <lineage>
        <taxon>Bacteria</taxon>
        <taxon>Pseudomonadati</taxon>
        <taxon>Pseudomonadota</taxon>
        <taxon>Betaproteobacteria</taxon>
        <taxon>Burkholderiales</taxon>
        <taxon>Burkholderiaceae</taxon>
        <taxon>Polynucleobacter</taxon>
    </lineage>
</organism>
<name>B1XTE1_POLNS</name>
<dbReference type="KEGG" id="pne:Pnec_0326"/>
<feature type="chain" id="PRO_5002772534" description="Lipoprotein" evidence="1">
    <location>
        <begin position="32"/>
        <end position="75"/>
    </location>
</feature>
<sequence>MRLMRSIEKIIPLLCLSTMGLVACVSFPSENQDPAKNNKTAYNKDLKECKEDYPESGSGVHLRQWMGCMQLKGWK</sequence>
<dbReference type="eggNOG" id="ENOG502ZK3P">
    <property type="taxonomic scope" value="Bacteria"/>
</dbReference>
<protein>
    <recommendedName>
        <fullName evidence="3">Lipoprotein</fullName>
    </recommendedName>
</protein>
<evidence type="ECO:0008006" key="3">
    <source>
        <dbReference type="Google" id="ProtNLM"/>
    </source>
</evidence>